<dbReference type="Gene3D" id="3.40.50.410">
    <property type="entry name" value="von Willebrand factor, type A domain"/>
    <property type="match status" value="1"/>
</dbReference>
<accession>A0ABS1E2Z9</accession>
<feature type="region of interest" description="Disordered" evidence="1">
    <location>
        <begin position="1"/>
        <end position="26"/>
    </location>
</feature>
<dbReference type="PROSITE" id="PS50234">
    <property type="entry name" value="VWFA"/>
    <property type="match status" value="1"/>
</dbReference>
<dbReference type="InterPro" id="IPR010607">
    <property type="entry name" value="DUF1194"/>
</dbReference>
<keyword evidence="4" id="KW-1185">Reference proteome</keyword>
<dbReference type="EMBL" id="NRSH01000001">
    <property type="protein sequence ID" value="MBK1725482.1"/>
    <property type="molecule type" value="Genomic_DNA"/>
</dbReference>
<dbReference type="InterPro" id="IPR002035">
    <property type="entry name" value="VWF_A"/>
</dbReference>
<protein>
    <recommendedName>
        <fullName evidence="2">VWFA domain-containing protein</fullName>
    </recommendedName>
</protein>
<evidence type="ECO:0000256" key="1">
    <source>
        <dbReference type="SAM" id="MobiDB-lite"/>
    </source>
</evidence>
<feature type="domain" description="VWFA" evidence="2">
    <location>
        <begin position="63"/>
        <end position="256"/>
    </location>
</feature>
<proteinExistence type="predicted"/>
<dbReference type="Pfam" id="PF06707">
    <property type="entry name" value="DUF1194"/>
    <property type="match status" value="1"/>
</dbReference>
<organism evidence="3 4">
    <name type="scientific">Halorhodospira neutriphila</name>
    <dbReference type="NCBI Taxonomy" id="168379"/>
    <lineage>
        <taxon>Bacteria</taxon>
        <taxon>Pseudomonadati</taxon>
        <taxon>Pseudomonadota</taxon>
        <taxon>Gammaproteobacteria</taxon>
        <taxon>Chromatiales</taxon>
        <taxon>Ectothiorhodospiraceae</taxon>
        <taxon>Halorhodospira</taxon>
    </lineage>
</organism>
<sequence length="291" mass="30607">MYSGTTLAMPATPPSKEVHKEQGQGSGAITMRRTNLSLIGGAIAFAITIPTQAWAQPIPVDHELVLGVDVSGSINNPRYETQKDGYAAAFRNPQVHDAITNGALGSIAVTYMEWSSANQQSPQVGWTQISSPTEANSFADAIDAASRSSSGLTGISQAIDWSINAIQTNDFVAQERQVIDISGDGTDNTLGEPADARDRAIAEGMIINGLPIEENTGISLTDYYRNNVIGAPAGSDSAVFTAETFEDFENAVVEKISTEVNNVPLPGTASILGLGLATLAAGPLRRRRAST</sequence>
<evidence type="ECO:0000313" key="4">
    <source>
        <dbReference type="Proteomes" id="UP000738126"/>
    </source>
</evidence>
<evidence type="ECO:0000259" key="2">
    <source>
        <dbReference type="PROSITE" id="PS50234"/>
    </source>
</evidence>
<gene>
    <name evidence="3" type="ORF">CKO13_00255</name>
</gene>
<dbReference type="SUPFAM" id="SSF53300">
    <property type="entry name" value="vWA-like"/>
    <property type="match status" value="1"/>
</dbReference>
<dbReference type="Proteomes" id="UP000738126">
    <property type="component" value="Unassembled WGS sequence"/>
</dbReference>
<name>A0ABS1E2Z9_9GAMM</name>
<reference evidence="3 4" key="1">
    <citation type="journal article" date="2020" name="Microorganisms">
        <title>Osmotic Adaptation and Compatible Solute Biosynthesis of Phototrophic Bacteria as Revealed from Genome Analyses.</title>
        <authorList>
            <person name="Imhoff J.F."/>
            <person name="Rahn T."/>
            <person name="Kunzel S."/>
            <person name="Keller A."/>
            <person name="Neulinger S.C."/>
        </authorList>
    </citation>
    <scope>NUCLEOTIDE SEQUENCE [LARGE SCALE GENOMIC DNA]</scope>
    <source>
        <strain evidence="3 4">DSM 15116</strain>
    </source>
</reference>
<evidence type="ECO:0000313" key="3">
    <source>
        <dbReference type="EMBL" id="MBK1725482.1"/>
    </source>
</evidence>
<comment type="caution">
    <text evidence="3">The sequence shown here is derived from an EMBL/GenBank/DDBJ whole genome shotgun (WGS) entry which is preliminary data.</text>
</comment>
<dbReference type="InterPro" id="IPR036465">
    <property type="entry name" value="vWFA_dom_sf"/>
</dbReference>